<proteinExistence type="predicted"/>
<reference evidence="3" key="1">
    <citation type="submission" date="2017-02" db="UniProtKB">
        <authorList>
            <consortium name="WormBaseParasite"/>
        </authorList>
    </citation>
    <scope>IDENTIFICATION</scope>
</reference>
<dbReference type="WBParaSite" id="HDID_0000551301-mRNA-1">
    <property type="protein sequence ID" value="HDID_0000551301-mRNA-1"/>
    <property type="gene ID" value="HDID_0000551301"/>
</dbReference>
<evidence type="ECO:0000313" key="2">
    <source>
        <dbReference type="Proteomes" id="UP000274504"/>
    </source>
</evidence>
<dbReference type="OrthoDB" id="6436112at2759"/>
<sequence length="216" mass="23740">MVLPGKTSRLDLSSNQNSDPIRGLNILQLLSLPPETVFEWFRLSWIGEKQHSNTNLPVCQPSILSNTLEKYKLNEKIDSLLTDLRSNVLRTGDFLNGSSIPRPEELLPNIPSVFTSPDENPSSTLFTQNNWWGQSASSLDPLNPSLNIPLFDRNEEVMELSKPLELTTSRVMSSTSTLTTASVSDLINANGHRISTPPMGTPSQSIIEAAQSASGH</sequence>
<dbReference type="Proteomes" id="UP000274504">
    <property type="component" value="Unassembled WGS sequence"/>
</dbReference>
<gene>
    <name evidence="1" type="ORF">HDID_LOCUS5511</name>
</gene>
<evidence type="ECO:0000313" key="3">
    <source>
        <dbReference type="WBParaSite" id="HDID_0000551301-mRNA-1"/>
    </source>
</evidence>
<protein>
    <submittedName>
        <fullName evidence="1 3">Uncharacterized protein</fullName>
    </submittedName>
</protein>
<organism evidence="3">
    <name type="scientific">Hymenolepis diminuta</name>
    <name type="common">Rat tapeworm</name>
    <dbReference type="NCBI Taxonomy" id="6216"/>
    <lineage>
        <taxon>Eukaryota</taxon>
        <taxon>Metazoa</taxon>
        <taxon>Spiralia</taxon>
        <taxon>Lophotrochozoa</taxon>
        <taxon>Platyhelminthes</taxon>
        <taxon>Cestoda</taxon>
        <taxon>Eucestoda</taxon>
        <taxon>Cyclophyllidea</taxon>
        <taxon>Hymenolepididae</taxon>
        <taxon>Hymenolepis</taxon>
    </lineage>
</organism>
<name>A0A0R3SKP8_HYMDI</name>
<dbReference type="EMBL" id="UYSG01002914">
    <property type="protein sequence ID" value="VDL57829.1"/>
    <property type="molecule type" value="Genomic_DNA"/>
</dbReference>
<reference evidence="1 2" key="2">
    <citation type="submission" date="2018-11" db="EMBL/GenBank/DDBJ databases">
        <authorList>
            <consortium name="Pathogen Informatics"/>
        </authorList>
    </citation>
    <scope>NUCLEOTIDE SEQUENCE [LARGE SCALE GENOMIC DNA]</scope>
</reference>
<evidence type="ECO:0000313" key="1">
    <source>
        <dbReference type="EMBL" id="VDL57829.1"/>
    </source>
</evidence>
<accession>A0A0R3SKP8</accession>
<dbReference type="AlphaFoldDB" id="A0A0R3SKP8"/>